<reference evidence="1" key="1">
    <citation type="submission" date="2021-06" db="EMBL/GenBank/DDBJ databases">
        <authorList>
            <person name="Kallberg Y."/>
            <person name="Tangrot J."/>
            <person name="Rosling A."/>
        </authorList>
    </citation>
    <scope>NUCLEOTIDE SEQUENCE</scope>
    <source>
        <strain evidence="1">87-6 pot B 2015</strain>
    </source>
</reference>
<accession>A0A9N9IVH7</accession>
<dbReference type="EMBL" id="CAJVPP010024488">
    <property type="protein sequence ID" value="CAG8749696.1"/>
    <property type="molecule type" value="Genomic_DNA"/>
</dbReference>
<proteinExistence type="predicted"/>
<evidence type="ECO:0000313" key="2">
    <source>
        <dbReference type="Proteomes" id="UP000789375"/>
    </source>
</evidence>
<feature type="non-terminal residue" evidence="1">
    <location>
        <position position="1"/>
    </location>
</feature>
<dbReference type="Proteomes" id="UP000789375">
    <property type="component" value="Unassembled WGS sequence"/>
</dbReference>
<dbReference type="AlphaFoldDB" id="A0A9N9IVH7"/>
<sequence>MREENKEISVTEVSGLLMKNDWAHFKSDRMKIMKMLKTLINQYAKLNPSSDITLIKLYELQVYLNELTIYEFQLKYTEIYTAEVILTFPLPKTWADMTKADNAVISLLHYERLLSESSRSVRDFLWVNDYK</sequence>
<evidence type="ECO:0000313" key="1">
    <source>
        <dbReference type="EMBL" id="CAG8749696.1"/>
    </source>
</evidence>
<comment type="caution">
    <text evidence="1">The sequence shown here is derived from an EMBL/GenBank/DDBJ whole genome shotgun (WGS) entry which is preliminary data.</text>
</comment>
<organism evidence="1 2">
    <name type="scientific">Funneliformis mosseae</name>
    <name type="common">Endomycorrhizal fungus</name>
    <name type="synonym">Glomus mosseae</name>
    <dbReference type="NCBI Taxonomy" id="27381"/>
    <lineage>
        <taxon>Eukaryota</taxon>
        <taxon>Fungi</taxon>
        <taxon>Fungi incertae sedis</taxon>
        <taxon>Mucoromycota</taxon>
        <taxon>Glomeromycotina</taxon>
        <taxon>Glomeromycetes</taxon>
        <taxon>Glomerales</taxon>
        <taxon>Glomeraceae</taxon>
        <taxon>Funneliformis</taxon>
    </lineage>
</organism>
<keyword evidence="2" id="KW-1185">Reference proteome</keyword>
<protein>
    <submittedName>
        <fullName evidence="1">14446_t:CDS:1</fullName>
    </submittedName>
</protein>
<name>A0A9N9IVH7_FUNMO</name>
<gene>
    <name evidence="1" type="ORF">FMOSSE_LOCUS16588</name>
</gene>